<dbReference type="PROSITE" id="PS50198">
    <property type="entry name" value="PPIC_PPIASE_2"/>
    <property type="match status" value="1"/>
</dbReference>
<keyword evidence="2" id="KW-0732">Signal</keyword>
<name>A0A9D2SDN2_9FIRM</name>
<gene>
    <name evidence="4" type="ORF">H9763_06720</name>
</gene>
<dbReference type="Gene3D" id="3.10.50.40">
    <property type="match status" value="1"/>
</dbReference>
<dbReference type="PANTHER" id="PTHR47245">
    <property type="entry name" value="PEPTIDYLPROLYL ISOMERASE"/>
    <property type="match status" value="1"/>
</dbReference>
<dbReference type="GO" id="GO:0003755">
    <property type="term" value="F:peptidyl-prolyl cis-trans isomerase activity"/>
    <property type="evidence" value="ECO:0007669"/>
    <property type="project" value="UniProtKB-KW"/>
</dbReference>
<feature type="domain" description="PpiC" evidence="3">
    <location>
        <begin position="170"/>
        <end position="257"/>
    </location>
</feature>
<evidence type="ECO:0000256" key="2">
    <source>
        <dbReference type="SAM" id="SignalP"/>
    </source>
</evidence>
<protein>
    <submittedName>
        <fullName evidence="4">Peptidyl-prolyl cis-trans isomerase</fullName>
    </submittedName>
</protein>
<dbReference type="Pfam" id="PF13145">
    <property type="entry name" value="Rotamase_2"/>
    <property type="match status" value="1"/>
</dbReference>
<proteinExistence type="predicted"/>
<dbReference type="AlphaFoldDB" id="A0A9D2SDN2"/>
<organism evidence="4 5">
    <name type="scientific">Candidatus Eisenbergiella merdigallinarum</name>
    <dbReference type="NCBI Taxonomy" id="2838552"/>
    <lineage>
        <taxon>Bacteria</taxon>
        <taxon>Bacillati</taxon>
        <taxon>Bacillota</taxon>
        <taxon>Clostridia</taxon>
        <taxon>Lachnospirales</taxon>
        <taxon>Lachnospiraceae</taxon>
        <taxon>Eisenbergiella</taxon>
    </lineage>
</organism>
<dbReference type="EMBL" id="DWXE01000023">
    <property type="protein sequence ID" value="HJB91148.1"/>
    <property type="molecule type" value="Genomic_DNA"/>
</dbReference>
<evidence type="ECO:0000313" key="4">
    <source>
        <dbReference type="EMBL" id="HJB91148.1"/>
    </source>
</evidence>
<reference evidence="4" key="1">
    <citation type="journal article" date="2021" name="PeerJ">
        <title>Extensive microbial diversity within the chicken gut microbiome revealed by metagenomics and culture.</title>
        <authorList>
            <person name="Gilroy R."/>
            <person name="Ravi A."/>
            <person name="Getino M."/>
            <person name="Pursley I."/>
            <person name="Horton D.L."/>
            <person name="Alikhan N.F."/>
            <person name="Baker D."/>
            <person name="Gharbi K."/>
            <person name="Hall N."/>
            <person name="Watson M."/>
            <person name="Adriaenssens E.M."/>
            <person name="Foster-Nyarko E."/>
            <person name="Jarju S."/>
            <person name="Secka A."/>
            <person name="Antonio M."/>
            <person name="Oren A."/>
            <person name="Chaudhuri R.R."/>
            <person name="La Ragione R."/>
            <person name="Hildebrand F."/>
            <person name="Pallen M.J."/>
        </authorList>
    </citation>
    <scope>NUCLEOTIDE SEQUENCE</scope>
    <source>
        <strain evidence="4">USAMLcec3-2134</strain>
    </source>
</reference>
<keyword evidence="1" id="KW-0697">Rotamase</keyword>
<evidence type="ECO:0000259" key="3">
    <source>
        <dbReference type="PROSITE" id="PS50198"/>
    </source>
</evidence>
<dbReference type="PANTHER" id="PTHR47245:SF2">
    <property type="entry name" value="PEPTIDYL-PROLYL CIS-TRANS ISOMERASE HP_0175-RELATED"/>
    <property type="match status" value="1"/>
</dbReference>
<dbReference type="Proteomes" id="UP000886883">
    <property type="component" value="Unassembled WGS sequence"/>
</dbReference>
<sequence length="327" mass="36817">MKKAAAFLCVFALLAGAAGCGKDFTVVLTTGLKKNEVFRIEKMSCTLPELMVYLTNLQNRYEAVYGEEIWGAKTEGTSLEEEAREQVLAELAQVKTMALLAGEREVTLDEKEEQRVTAAAAEYFGSLNETEVTALGVDEALIAQMYREYALAGKVYRQIVENVNPEISDDEARTITVLAIRMEDEADAQDVCRKAKEEGADFEALADQYSEDTAISYSFGKGEREEAIESAAFNLGKDEVSDVIEAQDGYYILKCISTFDEAQTQLNKEKIANQRRNEAFNREYDSFVNSLVRRLNEELWDSVEMIRDENVTTDSFFTVYNQYFQTA</sequence>
<dbReference type="SUPFAM" id="SSF54534">
    <property type="entry name" value="FKBP-like"/>
    <property type="match status" value="1"/>
</dbReference>
<dbReference type="InterPro" id="IPR050245">
    <property type="entry name" value="PrsA_foldase"/>
</dbReference>
<dbReference type="PROSITE" id="PS51257">
    <property type="entry name" value="PROKAR_LIPOPROTEIN"/>
    <property type="match status" value="1"/>
</dbReference>
<feature type="signal peptide" evidence="2">
    <location>
        <begin position="1"/>
        <end position="17"/>
    </location>
</feature>
<dbReference type="InterPro" id="IPR000297">
    <property type="entry name" value="PPIase_PpiC"/>
</dbReference>
<keyword evidence="1 4" id="KW-0413">Isomerase</keyword>
<dbReference type="InterPro" id="IPR046357">
    <property type="entry name" value="PPIase_dom_sf"/>
</dbReference>
<evidence type="ECO:0000256" key="1">
    <source>
        <dbReference type="PROSITE-ProRule" id="PRU00278"/>
    </source>
</evidence>
<evidence type="ECO:0000313" key="5">
    <source>
        <dbReference type="Proteomes" id="UP000886883"/>
    </source>
</evidence>
<feature type="chain" id="PRO_5039018409" evidence="2">
    <location>
        <begin position="18"/>
        <end position="327"/>
    </location>
</feature>
<accession>A0A9D2SDN2</accession>
<reference evidence="4" key="2">
    <citation type="submission" date="2021-04" db="EMBL/GenBank/DDBJ databases">
        <authorList>
            <person name="Gilroy R."/>
        </authorList>
    </citation>
    <scope>NUCLEOTIDE SEQUENCE</scope>
    <source>
        <strain evidence="4">USAMLcec3-2134</strain>
    </source>
</reference>
<comment type="caution">
    <text evidence="4">The sequence shown here is derived from an EMBL/GenBank/DDBJ whole genome shotgun (WGS) entry which is preliminary data.</text>
</comment>